<organism evidence="2 3">
    <name type="scientific">Macrostomum lignano</name>
    <dbReference type="NCBI Taxonomy" id="282301"/>
    <lineage>
        <taxon>Eukaryota</taxon>
        <taxon>Metazoa</taxon>
        <taxon>Spiralia</taxon>
        <taxon>Lophotrochozoa</taxon>
        <taxon>Platyhelminthes</taxon>
        <taxon>Rhabditophora</taxon>
        <taxon>Macrostomorpha</taxon>
        <taxon>Macrostomida</taxon>
        <taxon>Macrostomidae</taxon>
        <taxon>Macrostomum</taxon>
    </lineage>
</organism>
<dbReference type="WBParaSite" id="maker-unitig_23713-snap-gene-0.1-mRNA-1">
    <property type="protein sequence ID" value="maker-unitig_23713-snap-gene-0.1-mRNA-1"/>
    <property type="gene ID" value="maker-unitig_23713-snap-gene-0.1"/>
</dbReference>
<feature type="region of interest" description="Disordered" evidence="1">
    <location>
        <begin position="1"/>
        <end position="26"/>
    </location>
</feature>
<protein>
    <submittedName>
        <fullName evidence="3">Sigma70_r2 domain-containing protein</fullName>
    </submittedName>
</protein>
<proteinExistence type="predicted"/>
<dbReference type="Proteomes" id="UP000095280">
    <property type="component" value="Unplaced"/>
</dbReference>
<sequence length="68" mass="7706">WRDVGILETMGGGSASSSSASDDDEAETQRLFDLLFRAERLRRKSQPADWLIGYRRHLLRASSSIPIR</sequence>
<evidence type="ECO:0000256" key="1">
    <source>
        <dbReference type="SAM" id="MobiDB-lite"/>
    </source>
</evidence>
<dbReference type="AlphaFoldDB" id="A0A1I8F7Q6"/>
<evidence type="ECO:0000313" key="3">
    <source>
        <dbReference type="WBParaSite" id="maker-unitig_23713-snap-gene-0.1-mRNA-1"/>
    </source>
</evidence>
<keyword evidence="2" id="KW-1185">Reference proteome</keyword>
<evidence type="ECO:0000313" key="2">
    <source>
        <dbReference type="Proteomes" id="UP000095280"/>
    </source>
</evidence>
<name>A0A1I8F7Q6_9PLAT</name>
<reference evidence="3" key="1">
    <citation type="submission" date="2016-11" db="UniProtKB">
        <authorList>
            <consortium name="WormBaseParasite"/>
        </authorList>
    </citation>
    <scope>IDENTIFICATION</scope>
</reference>
<accession>A0A1I8F7Q6</accession>